<evidence type="ECO:0000256" key="1">
    <source>
        <dbReference type="SAM" id="Coils"/>
    </source>
</evidence>
<protein>
    <submittedName>
        <fullName evidence="2">Uncharacterized protein</fullName>
    </submittedName>
</protein>
<dbReference type="Pfam" id="PF20414">
    <property type="entry name" value="DUF6698"/>
    <property type="match status" value="1"/>
</dbReference>
<proteinExistence type="predicted"/>
<name>A0A0D0AJ76_9AGAM</name>
<evidence type="ECO:0000313" key="2">
    <source>
        <dbReference type="EMBL" id="KIK38194.1"/>
    </source>
</evidence>
<dbReference type="HOGENOM" id="CLU_046463_0_0_1"/>
<reference evidence="3" key="2">
    <citation type="submission" date="2015-01" db="EMBL/GenBank/DDBJ databases">
        <title>Evolutionary Origins and Diversification of the Mycorrhizal Mutualists.</title>
        <authorList>
            <consortium name="DOE Joint Genome Institute"/>
            <consortium name="Mycorrhizal Genomics Consortium"/>
            <person name="Kohler A."/>
            <person name="Kuo A."/>
            <person name="Nagy L.G."/>
            <person name="Floudas D."/>
            <person name="Copeland A."/>
            <person name="Barry K.W."/>
            <person name="Cichocki N."/>
            <person name="Veneault-Fourrey C."/>
            <person name="LaButti K."/>
            <person name="Lindquist E.A."/>
            <person name="Lipzen A."/>
            <person name="Lundell T."/>
            <person name="Morin E."/>
            <person name="Murat C."/>
            <person name="Riley R."/>
            <person name="Ohm R."/>
            <person name="Sun H."/>
            <person name="Tunlid A."/>
            <person name="Henrissat B."/>
            <person name="Grigoriev I.V."/>
            <person name="Hibbett D.S."/>
            <person name="Martin F."/>
        </authorList>
    </citation>
    <scope>NUCLEOTIDE SEQUENCE [LARGE SCALE GENOMIC DNA]</scope>
    <source>
        <strain evidence="3">UH-Slu-Lm8-n1</strain>
    </source>
</reference>
<dbReference type="Proteomes" id="UP000054485">
    <property type="component" value="Unassembled WGS sequence"/>
</dbReference>
<keyword evidence="1" id="KW-0175">Coiled coil</keyword>
<dbReference type="InParanoid" id="A0A0D0AJ76"/>
<feature type="non-terminal residue" evidence="2">
    <location>
        <position position="1"/>
    </location>
</feature>
<organism evidence="2 3">
    <name type="scientific">Suillus luteus UH-Slu-Lm8-n1</name>
    <dbReference type="NCBI Taxonomy" id="930992"/>
    <lineage>
        <taxon>Eukaryota</taxon>
        <taxon>Fungi</taxon>
        <taxon>Dikarya</taxon>
        <taxon>Basidiomycota</taxon>
        <taxon>Agaricomycotina</taxon>
        <taxon>Agaricomycetes</taxon>
        <taxon>Agaricomycetidae</taxon>
        <taxon>Boletales</taxon>
        <taxon>Suillineae</taxon>
        <taxon>Suillaceae</taxon>
        <taxon>Suillus</taxon>
    </lineage>
</organism>
<dbReference type="STRING" id="930992.A0A0D0AJ76"/>
<gene>
    <name evidence="2" type="ORF">CY34DRAFT_59734</name>
</gene>
<dbReference type="InterPro" id="IPR046521">
    <property type="entry name" value="DUF6698"/>
</dbReference>
<reference evidence="2 3" key="1">
    <citation type="submission" date="2014-04" db="EMBL/GenBank/DDBJ databases">
        <authorList>
            <consortium name="DOE Joint Genome Institute"/>
            <person name="Kuo A."/>
            <person name="Ruytinx J."/>
            <person name="Rineau F."/>
            <person name="Colpaert J."/>
            <person name="Kohler A."/>
            <person name="Nagy L.G."/>
            <person name="Floudas D."/>
            <person name="Copeland A."/>
            <person name="Barry K.W."/>
            <person name="Cichocki N."/>
            <person name="Veneault-Fourrey C."/>
            <person name="LaButti K."/>
            <person name="Lindquist E.A."/>
            <person name="Lipzen A."/>
            <person name="Lundell T."/>
            <person name="Morin E."/>
            <person name="Murat C."/>
            <person name="Sun H."/>
            <person name="Tunlid A."/>
            <person name="Henrissat B."/>
            <person name="Grigoriev I.V."/>
            <person name="Hibbett D.S."/>
            <person name="Martin F."/>
            <person name="Nordberg H.P."/>
            <person name="Cantor M.N."/>
            <person name="Hua S.X."/>
        </authorList>
    </citation>
    <scope>NUCLEOTIDE SEQUENCE [LARGE SCALE GENOMIC DNA]</scope>
    <source>
        <strain evidence="2 3">UH-Slu-Lm8-n1</strain>
    </source>
</reference>
<feature type="non-terminal residue" evidence="2">
    <location>
        <position position="340"/>
    </location>
</feature>
<dbReference type="AlphaFoldDB" id="A0A0D0AJ76"/>
<sequence>ALKALQIQVQKLAEENRTLREENKVLVAEKPKRKRRAEAPDELLAHEQTITLYARKYGMTVEMFPNADLFSKQRPEKPTPFNSRDRYLTATTQESAFLDELFQHFPDRLHGVMESSYFSDLVMKSISEARSSEINKLRSVAGNIFDLPGVYFSNTQYRRADVTEIQKMLGVSAANPKYKTFPPVLFLGMQEDPTLKTVFGNWELLAKILKAALRGVTSLHQETTGGPKTNARKWNLEHVTPGSIAWAAVIAIFLLSPDTEFQKSGTGKSSGINYKDLFFHYKKLLLTKWDSRRIQTIVQNIDREVFGSAKSSASAATQEDHSSEVIRAMNALDIDSDNES</sequence>
<dbReference type="EMBL" id="KN835406">
    <property type="protein sequence ID" value="KIK38194.1"/>
    <property type="molecule type" value="Genomic_DNA"/>
</dbReference>
<dbReference type="OrthoDB" id="3231188at2759"/>
<feature type="coiled-coil region" evidence="1">
    <location>
        <begin position="2"/>
        <end position="29"/>
    </location>
</feature>
<evidence type="ECO:0000313" key="3">
    <source>
        <dbReference type="Proteomes" id="UP000054485"/>
    </source>
</evidence>
<accession>A0A0D0AJ76</accession>
<keyword evidence="3" id="KW-1185">Reference proteome</keyword>